<dbReference type="InterPro" id="IPR036318">
    <property type="entry name" value="FAD-bd_PCMH-like_sf"/>
</dbReference>
<keyword evidence="6" id="KW-0408">Iron</keyword>
<dbReference type="Pfam" id="PF00941">
    <property type="entry name" value="FAD_binding_5"/>
    <property type="match status" value="1"/>
</dbReference>
<dbReference type="InterPro" id="IPR016166">
    <property type="entry name" value="FAD-bd_PCMH"/>
</dbReference>
<dbReference type="SUPFAM" id="SSF55447">
    <property type="entry name" value="CO dehydrogenase flavoprotein C-terminal domain-like"/>
    <property type="match status" value="1"/>
</dbReference>
<dbReference type="InterPro" id="IPR036683">
    <property type="entry name" value="CO_DH_flav_C_dom_sf"/>
</dbReference>
<reference evidence="12" key="1">
    <citation type="submission" date="2025-08" db="UniProtKB">
        <authorList>
            <consortium name="RefSeq"/>
        </authorList>
    </citation>
    <scope>IDENTIFICATION</scope>
</reference>
<evidence type="ECO:0000313" key="12">
    <source>
        <dbReference type="RefSeq" id="XP_052742307.1"/>
    </source>
</evidence>
<evidence type="ECO:0000259" key="10">
    <source>
        <dbReference type="PROSITE" id="PS51387"/>
    </source>
</evidence>
<dbReference type="SUPFAM" id="SSF54665">
    <property type="entry name" value="CO dehydrogenase molybdoprotein N-domain-like"/>
    <property type="match status" value="1"/>
</dbReference>
<gene>
    <name evidence="12" type="primary">LOC128198880</name>
</gene>
<dbReference type="Gene3D" id="3.90.1170.50">
    <property type="entry name" value="Aldehyde oxidase/xanthine dehydrogenase, a/b hammerhead"/>
    <property type="match status" value="1"/>
</dbReference>
<comment type="cofactor">
    <cofactor evidence="8">
        <name>[2Fe-2S] cluster</name>
        <dbReference type="ChEBI" id="CHEBI:190135"/>
    </cofactor>
</comment>
<keyword evidence="2" id="KW-0500">Molybdenum</keyword>
<evidence type="ECO:0000256" key="9">
    <source>
        <dbReference type="SAM" id="MobiDB-lite"/>
    </source>
</evidence>
<evidence type="ECO:0000256" key="6">
    <source>
        <dbReference type="ARBA" id="ARBA00023004"/>
    </source>
</evidence>
<name>A0ABM3LTB2_BICAN</name>
<feature type="compositionally biased region" description="Basic and acidic residues" evidence="9">
    <location>
        <begin position="62"/>
        <end position="81"/>
    </location>
</feature>
<comment type="cofactor">
    <cofactor evidence="1">
        <name>Mo-molybdopterin</name>
        <dbReference type="ChEBI" id="CHEBI:71302"/>
    </cofactor>
</comment>
<dbReference type="Gene3D" id="3.30.43.10">
    <property type="entry name" value="Uridine Diphospho-n-acetylenolpyruvylglucosamine Reductase, domain 2"/>
    <property type="match status" value="1"/>
</dbReference>
<evidence type="ECO:0000256" key="1">
    <source>
        <dbReference type="ARBA" id="ARBA00001924"/>
    </source>
</evidence>
<feature type="region of interest" description="Disordered" evidence="9">
    <location>
        <begin position="60"/>
        <end position="81"/>
    </location>
</feature>
<organism evidence="11 12">
    <name type="scientific">Bicyclus anynana</name>
    <name type="common">Squinting bush brown butterfly</name>
    <dbReference type="NCBI Taxonomy" id="110368"/>
    <lineage>
        <taxon>Eukaryota</taxon>
        <taxon>Metazoa</taxon>
        <taxon>Ecdysozoa</taxon>
        <taxon>Arthropoda</taxon>
        <taxon>Hexapoda</taxon>
        <taxon>Insecta</taxon>
        <taxon>Pterygota</taxon>
        <taxon>Neoptera</taxon>
        <taxon>Endopterygota</taxon>
        <taxon>Lepidoptera</taxon>
        <taxon>Glossata</taxon>
        <taxon>Ditrysia</taxon>
        <taxon>Papilionoidea</taxon>
        <taxon>Nymphalidae</taxon>
        <taxon>Satyrinae</taxon>
        <taxon>Satyrini</taxon>
        <taxon>Mycalesina</taxon>
        <taxon>Bicyclus</taxon>
    </lineage>
</organism>
<dbReference type="Gene3D" id="1.10.150.120">
    <property type="entry name" value="[2Fe-2S]-binding domain"/>
    <property type="match status" value="1"/>
</dbReference>
<dbReference type="GeneID" id="128198880"/>
<dbReference type="InterPro" id="IPR036884">
    <property type="entry name" value="2Fe-2S-bd_dom_sf"/>
</dbReference>
<dbReference type="SUPFAM" id="SSF56176">
    <property type="entry name" value="FAD-binding/transporter-associated domain-like"/>
    <property type="match status" value="1"/>
</dbReference>
<proteinExistence type="predicted"/>
<dbReference type="InterPro" id="IPR036856">
    <property type="entry name" value="Ald_Oxase/Xan_DH_a/b_sf"/>
</dbReference>
<dbReference type="SUPFAM" id="SSF56003">
    <property type="entry name" value="Molybdenum cofactor-binding domain"/>
    <property type="match status" value="1"/>
</dbReference>
<evidence type="ECO:0000256" key="4">
    <source>
        <dbReference type="ARBA" id="ARBA00022723"/>
    </source>
</evidence>
<dbReference type="PANTHER" id="PTHR11908:SF132">
    <property type="entry name" value="ALDEHYDE OXIDASE 1-RELATED"/>
    <property type="match status" value="1"/>
</dbReference>
<dbReference type="SMART" id="SM01008">
    <property type="entry name" value="Ald_Xan_dh_C"/>
    <property type="match status" value="1"/>
</dbReference>
<evidence type="ECO:0000256" key="2">
    <source>
        <dbReference type="ARBA" id="ARBA00022505"/>
    </source>
</evidence>
<dbReference type="Pfam" id="PF03450">
    <property type="entry name" value="CO_deh_flav_C"/>
    <property type="match status" value="1"/>
</dbReference>
<dbReference type="Gene3D" id="3.30.390.50">
    <property type="entry name" value="CO dehydrogenase flavoprotein, C-terminal domain"/>
    <property type="match status" value="1"/>
</dbReference>
<dbReference type="PROSITE" id="PS51387">
    <property type="entry name" value="FAD_PCMH"/>
    <property type="match status" value="1"/>
</dbReference>
<dbReference type="InterPro" id="IPR037165">
    <property type="entry name" value="AldOxase/xan_DH_Mopterin-bd_sf"/>
</dbReference>
<sequence length="573" mass="64485">MKQIERALGSNICRCTGYRPILQTFKKYAVDAPNPKTLAIEELSISGNSGCCSTKSGCCSSKKTECCSSKKSDCSSKETQDSKKKSSINDWCMVSKNEAQGKLLHIKLKDNTEWYRPTYLKEVFEIFAEQGTESYMLVAGNTEKGVSPRLTYPKCMIDITGIEELRNWYVDQNLVIGATCSMAEMIKRWEEVKGNEGFSYLEEFIMHMDEVAHVSVRNIMPRSQSVHALVNAGFCFKVDENNVIRESRITIGALSHHFTRAHKTERYLVGKNLYENETLQGGLESLKEEMVIVEDLNEPSVEYRRILALGLFYKCFLSLCPQEKVNSYYRSGAVKHRETRPVSEAHQIYDTNPSLWPITKPLPKNDGLLQCSGEAQYTDDIPLMPNELFAAFVLAQVPLGTIEHIDTTKAMAYEGVVAFFSAKDIPGNNSFIPAPNSYNLADEELFCGGEVKYFNQPIGMVVCKTQAIANYAATLVEVTYTNVRKPVIDINEAIKDPNRVSVFQSVKAKSKGDDVYKVIKGNNTIYGQYHWTMETNVCVVRPNEEGLEVHAATQWLDLAHQGICRALKLDQNK</sequence>
<keyword evidence="3" id="KW-0001">2Fe-2S</keyword>
<evidence type="ECO:0000256" key="7">
    <source>
        <dbReference type="ARBA" id="ARBA00023014"/>
    </source>
</evidence>
<dbReference type="RefSeq" id="XP_052742307.1">
    <property type="nucleotide sequence ID" value="XM_052886347.1"/>
</dbReference>
<keyword evidence="4" id="KW-0479">Metal-binding</keyword>
<dbReference type="InterPro" id="IPR008274">
    <property type="entry name" value="AldOxase/xan_DH_MoCoBD1"/>
</dbReference>
<evidence type="ECO:0000313" key="11">
    <source>
        <dbReference type="Proteomes" id="UP001652582"/>
    </source>
</evidence>
<evidence type="ECO:0000256" key="8">
    <source>
        <dbReference type="ARBA" id="ARBA00034078"/>
    </source>
</evidence>
<dbReference type="InterPro" id="IPR016167">
    <property type="entry name" value="FAD-bd_PCMH_sub1"/>
</dbReference>
<dbReference type="InterPro" id="IPR005107">
    <property type="entry name" value="CO_DH_flav_C"/>
</dbReference>
<evidence type="ECO:0000256" key="3">
    <source>
        <dbReference type="ARBA" id="ARBA00022714"/>
    </source>
</evidence>
<feature type="domain" description="FAD-binding PCMH-type" evidence="10">
    <location>
        <begin position="107"/>
        <end position="296"/>
    </location>
</feature>
<evidence type="ECO:0000256" key="5">
    <source>
        <dbReference type="ARBA" id="ARBA00023002"/>
    </source>
</evidence>
<dbReference type="Pfam" id="PF01315">
    <property type="entry name" value="Ald_Xan_dh_C"/>
    <property type="match status" value="1"/>
</dbReference>
<keyword evidence="5" id="KW-0560">Oxidoreductase</keyword>
<accession>A0ABM3LTB2</accession>
<dbReference type="PANTHER" id="PTHR11908">
    <property type="entry name" value="XANTHINE DEHYDROGENASE"/>
    <property type="match status" value="1"/>
</dbReference>
<keyword evidence="7" id="KW-0411">Iron-sulfur</keyword>
<dbReference type="SUPFAM" id="SSF47741">
    <property type="entry name" value="CO dehydrogenase ISP C-domain like"/>
    <property type="match status" value="1"/>
</dbReference>
<dbReference type="Gene3D" id="3.30.365.10">
    <property type="entry name" value="Aldehyde oxidase/xanthine dehydrogenase, molybdopterin binding domain"/>
    <property type="match status" value="2"/>
</dbReference>
<protein>
    <submittedName>
        <fullName evidence="12">Uncharacterized protein LOC128198880</fullName>
    </submittedName>
</protein>
<dbReference type="InterPro" id="IPR002346">
    <property type="entry name" value="Mopterin_DH_FAD-bd"/>
</dbReference>
<dbReference type="InterPro" id="IPR000674">
    <property type="entry name" value="Ald_Oxase/Xan_DH_a/b"/>
</dbReference>
<dbReference type="Proteomes" id="UP001652582">
    <property type="component" value="Chromosome 16"/>
</dbReference>
<keyword evidence="11" id="KW-1185">Reference proteome</keyword>
<dbReference type="InterPro" id="IPR016208">
    <property type="entry name" value="Ald_Oxase/xanthine_DH-like"/>
</dbReference>
<dbReference type="Pfam" id="PF02738">
    <property type="entry name" value="MoCoBD_1"/>
    <property type="match status" value="1"/>
</dbReference>
<dbReference type="SMART" id="SM01092">
    <property type="entry name" value="CO_deh_flav_C"/>
    <property type="match status" value="1"/>
</dbReference>